<dbReference type="Proteomes" id="UP001589832">
    <property type="component" value="Unassembled WGS sequence"/>
</dbReference>
<evidence type="ECO:0000313" key="1">
    <source>
        <dbReference type="EMBL" id="MFC0605359.1"/>
    </source>
</evidence>
<keyword evidence="2" id="KW-1185">Reference proteome</keyword>
<dbReference type="EMBL" id="JBHLTQ010000006">
    <property type="protein sequence ID" value="MFC0605359.1"/>
    <property type="molecule type" value="Genomic_DNA"/>
</dbReference>
<proteinExistence type="predicted"/>
<organism evidence="1 2">
    <name type="scientific">Winogradskyella pulchriflava</name>
    <dbReference type="NCBI Taxonomy" id="1110688"/>
    <lineage>
        <taxon>Bacteria</taxon>
        <taxon>Pseudomonadati</taxon>
        <taxon>Bacteroidota</taxon>
        <taxon>Flavobacteriia</taxon>
        <taxon>Flavobacteriales</taxon>
        <taxon>Flavobacteriaceae</taxon>
        <taxon>Winogradskyella</taxon>
    </lineage>
</organism>
<reference evidence="1 2" key="1">
    <citation type="submission" date="2024-09" db="EMBL/GenBank/DDBJ databases">
        <authorList>
            <person name="Sun Q."/>
            <person name="Mori K."/>
        </authorList>
    </citation>
    <scope>NUCLEOTIDE SEQUENCE [LARGE SCALE GENOMIC DNA]</scope>
    <source>
        <strain evidence="1 2">NCAIM B.02481</strain>
    </source>
</reference>
<gene>
    <name evidence="1" type="ORF">ACFFGA_12385</name>
</gene>
<dbReference type="RefSeq" id="WP_386064509.1">
    <property type="nucleotide sequence ID" value="NZ_JBHLTQ010000006.1"/>
</dbReference>
<name>A0ABV6QAT4_9FLAO</name>
<protein>
    <submittedName>
        <fullName evidence="1">Uncharacterized protein</fullName>
    </submittedName>
</protein>
<accession>A0ABV6QAT4</accession>
<sequence length="259" mass="27657">MTRLFYVIVLGLISTSIFSQNGFNYKAVIKDNLGNVVANQSIELQLTIISGSPSGTTEYAEMHQPTTDDNGIITVCIGEGTPENNDVFGNINWKSDDHFLNVKVDIGNGFTDMGTTQFKHVPYAASADNAPTNAVVTSPRYLDLNYTEFSLISGSRVRVEVTFNIRMNQATFILGSSVTLTGSGGTATGTLSWHNGGTRLVITTNESFTALSPCFSGGLTLTIKGDGGNNVLDINNRPIDGDLNGICGGDFTVTFDIVC</sequence>
<evidence type="ECO:0000313" key="2">
    <source>
        <dbReference type="Proteomes" id="UP001589832"/>
    </source>
</evidence>
<comment type="caution">
    <text evidence="1">The sequence shown here is derived from an EMBL/GenBank/DDBJ whole genome shotgun (WGS) entry which is preliminary data.</text>
</comment>